<protein>
    <submittedName>
        <fullName evidence="2">Uncharacterized protein</fullName>
    </submittedName>
</protein>
<feature type="compositionally biased region" description="Basic residues" evidence="1">
    <location>
        <begin position="11"/>
        <end position="27"/>
    </location>
</feature>
<dbReference type="HOGENOM" id="CLU_114716_0_0_1"/>
<feature type="region of interest" description="Disordered" evidence="1">
    <location>
        <begin position="1"/>
        <end position="31"/>
    </location>
</feature>
<reference evidence="2" key="2">
    <citation type="submission" date="2013-04" db="UniProtKB">
        <authorList>
            <consortium name="EnsemblPlants"/>
        </authorList>
    </citation>
    <scope>IDENTIFICATION</scope>
</reference>
<sequence>EDAQKTMTVRQSRRSLRKMTPKNRCSRTVKDKTSRRVCQTWGQLRKNTRNSVANTVQARQVTSMNHTPMSKETSRETLRDGRGARTTGEKSTGNVVMLRRTPLSAATTSGCVDHRQRHQPRGETRRQPEA</sequence>
<feature type="compositionally biased region" description="Basic and acidic residues" evidence="1">
    <location>
        <begin position="120"/>
        <end position="130"/>
    </location>
</feature>
<evidence type="ECO:0000313" key="3">
    <source>
        <dbReference type="Proteomes" id="UP000006038"/>
    </source>
</evidence>
<dbReference type="OMA" id="GCQCANG"/>
<feature type="compositionally biased region" description="Polar residues" evidence="1">
    <location>
        <begin position="1"/>
        <end position="10"/>
    </location>
</feature>
<evidence type="ECO:0000313" key="2">
    <source>
        <dbReference type="EnsemblPlants" id="OB08G19310.1"/>
    </source>
</evidence>
<keyword evidence="3" id="KW-1185">Reference proteome</keyword>
<accession>J3MS52</accession>
<feature type="region of interest" description="Disordered" evidence="1">
    <location>
        <begin position="61"/>
        <end position="130"/>
    </location>
</feature>
<dbReference type="EnsemblPlants" id="OB08G19310.1">
    <property type="protein sequence ID" value="OB08G19310.1"/>
    <property type="gene ID" value="OB08G19310"/>
</dbReference>
<reference evidence="2" key="1">
    <citation type="journal article" date="2013" name="Nat. Commun.">
        <title>Whole-genome sequencing of Oryza brachyantha reveals mechanisms underlying Oryza genome evolution.</title>
        <authorList>
            <person name="Chen J."/>
            <person name="Huang Q."/>
            <person name="Gao D."/>
            <person name="Wang J."/>
            <person name="Lang Y."/>
            <person name="Liu T."/>
            <person name="Li B."/>
            <person name="Bai Z."/>
            <person name="Luis Goicoechea J."/>
            <person name="Liang C."/>
            <person name="Chen C."/>
            <person name="Zhang W."/>
            <person name="Sun S."/>
            <person name="Liao Y."/>
            <person name="Zhang X."/>
            <person name="Yang L."/>
            <person name="Song C."/>
            <person name="Wang M."/>
            <person name="Shi J."/>
            <person name="Liu G."/>
            <person name="Liu J."/>
            <person name="Zhou H."/>
            <person name="Zhou W."/>
            <person name="Yu Q."/>
            <person name="An N."/>
            <person name="Chen Y."/>
            <person name="Cai Q."/>
            <person name="Wang B."/>
            <person name="Liu B."/>
            <person name="Min J."/>
            <person name="Huang Y."/>
            <person name="Wu H."/>
            <person name="Li Z."/>
            <person name="Zhang Y."/>
            <person name="Yin Y."/>
            <person name="Song W."/>
            <person name="Jiang J."/>
            <person name="Jackson S.A."/>
            <person name="Wing R.A."/>
            <person name="Wang J."/>
            <person name="Chen M."/>
        </authorList>
    </citation>
    <scope>NUCLEOTIDE SEQUENCE [LARGE SCALE GENOMIC DNA]</scope>
    <source>
        <strain evidence="2">cv. IRGC 101232</strain>
    </source>
</reference>
<proteinExistence type="predicted"/>
<organism evidence="2">
    <name type="scientific">Oryza brachyantha</name>
    <name type="common">malo sina</name>
    <dbReference type="NCBI Taxonomy" id="4533"/>
    <lineage>
        <taxon>Eukaryota</taxon>
        <taxon>Viridiplantae</taxon>
        <taxon>Streptophyta</taxon>
        <taxon>Embryophyta</taxon>
        <taxon>Tracheophyta</taxon>
        <taxon>Spermatophyta</taxon>
        <taxon>Magnoliopsida</taxon>
        <taxon>Liliopsida</taxon>
        <taxon>Poales</taxon>
        <taxon>Poaceae</taxon>
        <taxon>BOP clade</taxon>
        <taxon>Oryzoideae</taxon>
        <taxon>Oryzeae</taxon>
        <taxon>Oryzinae</taxon>
        <taxon>Oryza</taxon>
    </lineage>
</organism>
<feature type="compositionally biased region" description="Basic and acidic residues" evidence="1">
    <location>
        <begin position="72"/>
        <end position="83"/>
    </location>
</feature>
<dbReference type="Proteomes" id="UP000006038">
    <property type="component" value="Chromosome 8"/>
</dbReference>
<feature type="compositionally biased region" description="Polar residues" evidence="1">
    <location>
        <begin position="61"/>
        <end position="71"/>
    </location>
</feature>
<name>J3MS52_ORYBR</name>
<dbReference type="Gramene" id="OB08G19310.1">
    <property type="protein sequence ID" value="OB08G19310.1"/>
    <property type="gene ID" value="OB08G19310"/>
</dbReference>
<dbReference type="STRING" id="4533.J3MS52"/>
<dbReference type="AlphaFoldDB" id="J3MS52"/>
<evidence type="ECO:0000256" key="1">
    <source>
        <dbReference type="SAM" id="MobiDB-lite"/>
    </source>
</evidence>